<sequence>YDPVNYAYGLFRNAFTADPSGYGNYNAGAVALGSASQTFENGDSGNQSNYTTNTLTYDNYEPAQVALTEQKSGHGTLLEYTGKHTLLVPPALKREAVEITDSELDPDTAENAINVYKGNSNVVVCPYISSVGGGSDTAWFVLAPGHKINFFWRNKPTFDREVDFDTGVAKYKTEIEYVAGFSDWRATHCNDGTV</sequence>
<evidence type="ECO:0000259" key="1">
    <source>
        <dbReference type="Pfam" id="PF10124"/>
    </source>
</evidence>
<organism evidence="2">
    <name type="scientific">marine sediment metagenome</name>
    <dbReference type="NCBI Taxonomy" id="412755"/>
    <lineage>
        <taxon>unclassified sequences</taxon>
        <taxon>metagenomes</taxon>
        <taxon>ecological metagenomes</taxon>
    </lineage>
</organism>
<feature type="domain" description="Bacteriophage Mu GpT" evidence="1">
    <location>
        <begin position="52"/>
        <end position="128"/>
    </location>
</feature>
<proteinExistence type="predicted"/>
<dbReference type="AlphaFoldDB" id="A0A0F9ADT7"/>
<dbReference type="Pfam" id="PF10124">
    <property type="entry name" value="Mu-like_gpT"/>
    <property type="match status" value="1"/>
</dbReference>
<feature type="non-terminal residue" evidence="2">
    <location>
        <position position="1"/>
    </location>
</feature>
<dbReference type="InterPro" id="IPR018774">
    <property type="entry name" value="Phage_Mu_GpT"/>
</dbReference>
<dbReference type="EMBL" id="LAZR01046489">
    <property type="protein sequence ID" value="KKK96430.1"/>
    <property type="molecule type" value="Genomic_DNA"/>
</dbReference>
<reference evidence="2" key="1">
    <citation type="journal article" date="2015" name="Nature">
        <title>Complex archaea that bridge the gap between prokaryotes and eukaryotes.</title>
        <authorList>
            <person name="Spang A."/>
            <person name="Saw J.H."/>
            <person name="Jorgensen S.L."/>
            <person name="Zaremba-Niedzwiedzka K."/>
            <person name="Martijn J."/>
            <person name="Lind A.E."/>
            <person name="van Eijk R."/>
            <person name="Schleper C."/>
            <person name="Guy L."/>
            <person name="Ettema T.J."/>
        </authorList>
    </citation>
    <scope>NUCLEOTIDE SEQUENCE</scope>
</reference>
<accession>A0A0F9ADT7</accession>
<evidence type="ECO:0000313" key="2">
    <source>
        <dbReference type="EMBL" id="KKK96430.1"/>
    </source>
</evidence>
<protein>
    <recommendedName>
        <fullName evidence="1">Bacteriophage Mu GpT domain-containing protein</fullName>
    </recommendedName>
</protein>
<name>A0A0F9ADT7_9ZZZZ</name>
<gene>
    <name evidence="2" type="ORF">LCGC14_2662850</name>
</gene>
<comment type="caution">
    <text evidence="2">The sequence shown here is derived from an EMBL/GenBank/DDBJ whole genome shotgun (WGS) entry which is preliminary data.</text>
</comment>